<dbReference type="InterPro" id="IPR003607">
    <property type="entry name" value="HD/PDEase_dom"/>
</dbReference>
<accession>A0ABT4YPR9</accession>
<dbReference type="EMBL" id="JAQLOI010000001">
    <property type="protein sequence ID" value="MDB1123375.1"/>
    <property type="molecule type" value="Genomic_DNA"/>
</dbReference>
<name>A0ABT4YPR9_9VIBR</name>
<protein>
    <recommendedName>
        <fullName evidence="1">HD-GYP domain-containing protein</fullName>
    </recommendedName>
</protein>
<proteinExistence type="predicted"/>
<sequence>MSKAIAKHAAQQQKLMDSFVELIAEAIDDKSPYTGGHCHRVPELGLMLANIASKDTSPYFKDFTIEDQDRQREFKLAAWLHDCGKITTPEHVVDKGSKLETSYNRIHEIRTRFEIIWRDIELEYYQNLIEQPSNIEELVTQLKQRQKSLAEDFMFVAKCNIGGEEMHQDEIDRLHQIAQVTWVRHFDARVGLSPIEERRLTTIDAVLPVTEKLIDDKPEHKISWERIPNYDAKFNITLQPPELQNNQGELYNLSIRRGTLNKEERYRINEHTVSTIKILEGLPFPPELANVPRFASTHHETLKGTGYPRGLSDKDLTIGERILVIADIFEALTADDRPYKKAKSLSSALSIMKNMAENDHIDKKVFNLFLSSNTHLNYAKQYLLESQVEDVDIEQFLIRDA</sequence>
<dbReference type="PANTHER" id="PTHR43155">
    <property type="entry name" value="CYCLIC DI-GMP PHOSPHODIESTERASE PA4108-RELATED"/>
    <property type="match status" value="1"/>
</dbReference>
<dbReference type="SMART" id="SM00471">
    <property type="entry name" value="HDc"/>
    <property type="match status" value="1"/>
</dbReference>
<dbReference type="CDD" id="cd00077">
    <property type="entry name" value="HDc"/>
    <property type="match status" value="1"/>
</dbReference>
<dbReference type="Gene3D" id="1.10.3210.10">
    <property type="entry name" value="Hypothetical protein af1432"/>
    <property type="match status" value="2"/>
</dbReference>
<evidence type="ECO:0000259" key="1">
    <source>
        <dbReference type="PROSITE" id="PS51832"/>
    </source>
</evidence>
<keyword evidence="3" id="KW-1185">Reference proteome</keyword>
<dbReference type="Pfam" id="PF13487">
    <property type="entry name" value="HD_5"/>
    <property type="match status" value="1"/>
</dbReference>
<evidence type="ECO:0000313" key="2">
    <source>
        <dbReference type="EMBL" id="MDB1123375.1"/>
    </source>
</evidence>
<evidence type="ECO:0000313" key="3">
    <source>
        <dbReference type="Proteomes" id="UP001210678"/>
    </source>
</evidence>
<gene>
    <name evidence="2" type="ORF">PGX00_06745</name>
</gene>
<dbReference type="PANTHER" id="PTHR43155:SF2">
    <property type="entry name" value="CYCLIC DI-GMP PHOSPHODIESTERASE PA4108"/>
    <property type="match status" value="1"/>
</dbReference>
<reference evidence="2 3" key="1">
    <citation type="submission" date="2023-01" db="EMBL/GenBank/DDBJ databases">
        <title>Vibrio sp. KJ40-1 sp.nov, isolated from marine algae.</title>
        <authorList>
            <person name="Butt M."/>
            <person name="Kim J.M.J."/>
            <person name="Jeon C.O.C."/>
        </authorList>
    </citation>
    <scope>NUCLEOTIDE SEQUENCE [LARGE SCALE GENOMIC DNA]</scope>
    <source>
        <strain evidence="2 3">KJ40-1</strain>
    </source>
</reference>
<organism evidence="2 3">
    <name type="scientific">Vibrio algarum</name>
    <dbReference type="NCBI Taxonomy" id="3020714"/>
    <lineage>
        <taxon>Bacteria</taxon>
        <taxon>Pseudomonadati</taxon>
        <taxon>Pseudomonadota</taxon>
        <taxon>Gammaproteobacteria</taxon>
        <taxon>Vibrionales</taxon>
        <taxon>Vibrionaceae</taxon>
        <taxon>Vibrio</taxon>
    </lineage>
</organism>
<dbReference type="SUPFAM" id="SSF109604">
    <property type="entry name" value="HD-domain/PDEase-like"/>
    <property type="match status" value="2"/>
</dbReference>
<dbReference type="InterPro" id="IPR037522">
    <property type="entry name" value="HD_GYP_dom"/>
</dbReference>
<dbReference type="Proteomes" id="UP001210678">
    <property type="component" value="Unassembled WGS sequence"/>
</dbReference>
<comment type="caution">
    <text evidence="2">The sequence shown here is derived from an EMBL/GenBank/DDBJ whole genome shotgun (WGS) entry which is preliminary data.</text>
</comment>
<dbReference type="RefSeq" id="WP_272133877.1">
    <property type="nucleotide sequence ID" value="NZ_JAQLOI010000001.1"/>
</dbReference>
<feature type="domain" description="HD-GYP" evidence="1">
    <location>
        <begin position="166"/>
        <end position="385"/>
    </location>
</feature>
<dbReference type="PROSITE" id="PS51832">
    <property type="entry name" value="HD_GYP"/>
    <property type="match status" value="1"/>
</dbReference>